<feature type="signal peptide" evidence="2">
    <location>
        <begin position="1"/>
        <end position="19"/>
    </location>
</feature>
<dbReference type="KEGG" id="bspl:114862832"/>
<feature type="compositionally biased region" description="Polar residues" evidence="1">
    <location>
        <begin position="87"/>
        <end position="104"/>
    </location>
</feature>
<evidence type="ECO:0000313" key="3">
    <source>
        <dbReference type="Proteomes" id="UP000515150"/>
    </source>
</evidence>
<dbReference type="Proteomes" id="UP000515150">
    <property type="component" value="Chromosome 9"/>
</dbReference>
<dbReference type="GeneID" id="114862832"/>
<feature type="chain" id="PRO_5028357273" evidence="2">
    <location>
        <begin position="20"/>
        <end position="232"/>
    </location>
</feature>
<feature type="compositionally biased region" description="Low complexity" evidence="1">
    <location>
        <begin position="30"/>
        <end position="44"/>
    </location>
</feature>
<organism evidence="3 4">
    <name type="scientific">Betta splendens</name>
    <name type="common">Siamese fighting fish</name>
    <dbReference type="NCBI Taxonomy" id="158456"/>
    <lineage>
        <taxon>Eukaryota</taxon>
        <taxon>Metazoa</taxon>
        <taxon>Chordata</taxon>
        <taxon>Craniata</taxon>
        <taxon>Vertebrata</taxon>
        <taxon>Euteleostomi</taxon>
        <taxon>Actinopterygii</taxon>
        <taxon>Neopterygii</taxon>
        <taxon>Teleostei</taxon>
        <taxon>Neoteleostei</taxon>
        <taxon>Acanthomorphata</taxon>
        <taxon>Anabantaria</taxon>
        <taxon>Anabantiformes</taxon>
        <taxon>Anabantoidei</taxon>
        <taxon>Osphronemidae</taxon>
        <taxon>Betta</taxon>
    </lineage>
</organism>
<sequence length="232" mass="23967">MAVLQSVLCGVLTLTLVTSKPICLSEGGDSAVSSESNESISSEETAPNVEPSQHPPVLPETSMPNALEEPDPPGATAALPHPDLGPSPSTLNTSNPEETQTSADDLQLVPDVPSQTPVGVGITQGMPNYDPANNADPVQVRPDAEVTLRLGLTATDKSMGTCGTNAPHIASAYQEFPKGVTPPFPPHIISPTTPFSTAAPMPIPFSTALTGVPVCFTFQLSTPEPDPPRGDS</sequence>
<evidence type="ECO:0000256" key="2">
    <source>
        <dbReference type="SAM" id="SignalP"/>
    </source>
</evidence>
<proteinExistence type="predicted"/>
<dbReference type="RefSeq" id="XP_029019377.1">
    <property type="nucleotide sequence ID" value="XM_029163544.2"/>
</dbReference>
<keyword evidence="3" id="KW-1185">Reference proteome</keyword>
<feature type="region of interest" description="Disordered" evidence="1">
    <location>
        <begin position="23"/>
        <end position="114"/>
    </location>
</feature>
<name>A0A6P7NI84_BETSP</name>
<dbReference type="AlphaFoldDB" id="A0A6P7NI84"/>
<keyword evidence="2" id="KW-0732">Signal</keyword>
<dbReference type="OrthoDB" id="8876502at2759"/>
<accession>A0A6P7NI84</accession>
<reference evidence="4" key="1">
    <citation type="submission" date="2025-08" db="UniProtKB">
        <authorList>
            <consortium name="RefSeq"/>
        </authorList>
    </citation>
    <scope>IDENTIFICATION</scope>
</reference>
<evidence type="ECO:0000313" key="4">
    <source>
        <dbReference type="RefSeq" id="XP_029019377.1"/>
    </source>
</evidence>
<evidence type="ECO:0000256" key="1">
    <source>
        <dbReference type="SAM" id="MobiDB-lite"/>
    </source>
</evidence>
<dbReference type="InParanoid" id="A0A6P7NI84"/>
<protein>
    <submittedName>
        <fullName evidence="4">Mucin-2-like</fullName>
    </submittedName>
</protein>
<gene>
    <name evidence="4" type="primary">LOC114862832</name>
</gene>